<name>A0A067MMP6_BOTB1</name>
<reference evidence="3" key="1">
    <citation type="journal article" date="2014" name="Proc. Natl. Acad. Sci. U.S.A.">
        <title>Extensive sampling of basidiomycete genomes demonstrates inadequacy of the white-rot/brown-rot paradigm for wood decay fungi.</title>
        <authorList>
            <person name="Riley R."/>
            <person name="Salamov A.A."/>
            <person name="Brown D.W."/>
            <person name="Nagy L.G."/>
            <person name="Floudas D."/>
            <person name="Held B.W."/>
            <person name="Levasseur A."/>
            <person name="Lombard V."/>
            <person name="Morin E."/>
            <person name="Otillar R."/>
            <person name="Lindquist E.A."/>
            <person name="Sun H."/>
            <person name="LaButti K.M."/>
            <person name="Schmutz J."/>
            <person name="Jabbour D."/>
            <person name="Luo H."/>
            <person name="Baker S.E."/>
            <person name="Pisabarro A.G."/>
            <person name="Walton J.D."/>
            <person name="Blanchette R.A."/>
            <person name="Henrissat B."/>
            <person name="Martin F."/>
            <person name="Cullen D."/>
            <person name="Hibbett D.S."/>
            <person name="Grigoriev I.V."/>
        </authorList>
    </citation>
    <scope>NUCLEOTIDE SEQUENCE [LARGE SCALE GENOMIC DNA]</scope>
    <source>
        <strain evidence="3">FD-172 SS1</strain>
    </source>
</reference>
<feature type="region of interest" description="Disordered" evidence="1">
    <location>
        <begin position="735"/>
        <end position="771"/>
    </location>
</feature>
<evidence type="ECO:0000313" key="3">
    <source>
        <dbReference type="Proteomes" id="UP000027195"/>
    </source>
</evidence>
<dbReference type="HOGENOM" id="CLU_003988_0_0_1"/>
<dbReference type="InParanoid" id="A0A067MMP6"/>
<feature type="compositionally biased region" description="Basic and acidic residues" evidence="1">
    <location>
        <begin position="859"/>
        <end position="875"/>
    </location>
</feature>
<feature type="compositionally biased region" description="Low complexity" evidence="1">
    <location>
        <begin position="272"/>
        <end position="284"/>
    </location>
</feature>
<organism evidence="2 3">
    <name type="scientific">Botryobasidium botryosum (strain FD-172 SS1)</name>
    <dbReference type="NCBI Taxonomy" id="930990"/>
    <lineage>
        <taxon>Eukaryota</taxon>
        <taxon>Fungi</taxon>
        <taxon>Dikarya</taxon>
        <taxon>Basidiomycota</taxon>
        <taxon>Agaricomycotina</taxon>
        <taxon>Agaricomycetes</taxon>
        <taxon>Cantharellales</taxon>
        <taxon>Botryobasidiaceae</taxon>
        <taxon>Botryobasidium</taxon>
    </lineage>
</organism>
<dbReference type="AlphaFoldDB" id="A0A067MMP6"/>
<dbReference type="Proteomes" id="UP000027195">
    <property type="component" value="Unassembled WGS sequence"/>
</dbReference>
<accession>A0A067MMP6</accession>
<gene>
    <name evidence="2" type="ORF">BOTBODRAFT_396929</name>
</gene>
<dbReference type="OrthoDB" id="2592022at2759"/>
<feature type="compositionally biased region" description="Low complexity" evidence="1">
    <location>
        <begin position="329"/>
        <end position="338"/>
    </location>
</feature>
<feature type="region of interest" description="Disordered" evidence="1">
    <location>
        <begin position="850"/>
        <end position="875"/>
    </location>
</feature>
<dbReference type="EMBL" id="KL198045">
    <property type="protein sequence ID" value="KDQ13162.1"/>
    <property type="molecule type" value="Genomic_DNA"/>
</dbReference>
<keyword evidence="3" id="KW-1185">Reference proteome</keyword>
<evidence type="ECO:0000256" key="1">
    <source>
        <dbReference type="SAM" id="MobiDB-lite"/>
    </source>
</evidence>
<proteinExistence type="predicted"/>
<evidence type="ECO:0000313" key="2">
    <source>
        <dbReference type="EMBL" id="KDQ13162.1"/>
    </source>
</evidence>
<feature type="compositionally biased region" description="Pro residues" evidence="1">
    <location>
        <begin position="254"/>
        <end position="268"/>
    </location>
</feature>
<protein>
    <submittedName>
        <fullName evidence="2">Uncharacterized protein</fullName>
    </submittedName>
</protein>
<dbReference type="STRING" id="930990.A0A067MMP6"/>
<sequence>MKFSQSSTDVLQTAISNLKARHAASITNVAARIDELQYALSIEKRRSDSLRDALNELTEEASRETYGRRREIGLRLTLLAREERIVEGLRRWKQRMEDSLQRRAQAEPGHESFQEIEVLIPVVIAEADKLLSMLDGPFTIRHSHEQEGTWLGSFTRMIAAEEAVKSLLAELQVETDRRLALDRWRVAQEDSASFVSTASDIFSISAPAMDNASLTSPPSSPGQHEKPIPDDSASVDRANPSPVIKGAEAMQPAAPTPHPDIDSPPPVLPLGSADVSDPAVSSVTDDQRDITDVEDFSAGHGGDPMIQSPVPTSIQPIEGATAPSAAEYPSPISPASHIPSDDESRGDEIKGLPVEQGDESPVEPSMPASPIGNATALIETASLALDPPVDHVSSNSRSEANETEDSFAEQGEIQSSTLASAPPTESLAAPPITEHPVPEIPMPHIPESIGPEIATMDPQQPEPSNPPQGLGVPAHTPFPTIAVSSDILAAPPEGRSDTPLAAPQTGESRRLEALVPVAPEPHPTSLQARARSGHAEPDVPPPPKVESDAPSAPLSGTQLLLAQLEQVAHRYDSVQRSFRDCNVTLTALKSDINTNFTSPPTQPTSVSSEVLRTAVGRLEDFNEDARVELEIRIADEARLAKGYETVLSVPGALVNEKERRKLVAEVTAFVEGTSEQLVKAQETFKRKLDDLQHDIAALKLAIHENVLDQPTSVEAAPPQPVQPTPQRWSSWTPTFLSPSRPTSPSPTATFGSVMTSHRSSTSSLRSPSSPVDPFARLGLRISMPSASGSAHHHPTPLFPSAAPFLPRSRTSSAPRLPALGGFLQPSPRFERPRTLSGMYFAGLGGAASRSKLSLGADAPSRRDTESGIDRASEVE</sequence>
<feature type="region of interest" description="Disordered" evidence="1">
    <location>
        <begin position="211"/>
        <end position="552"/>
    </location>
</feature>
<feature type="compositionally biased region" description="Basic and acidic residues" evidence="1">
    <location>
        <begin position="339"/>
        <end position="350"/>
    </location>
</feature>